<evidence type="ECO:0000259" key="1">
    <source>
        <dbReference type="PROSITE" id="PS50188"/>
    </source>
</evidence>
<keyword evidence="3" id="KW-1185">Reference proteome</keyword>
<evidence type="ECO:0000313" key="2">
    <source>
        <dbReference type="Ensembl" id="ENSGEVP00005030073.1"/>
    </source>
</evidence>
<dbReference type="SUPFAM" id="SSF49899">
    <property type="entry name" value="Concanavalin A-like lectins/glucanases"/>
    <property type="match status" value="1"/>
</dbReference>
<feature type="domain" description="B30.2/SPRY" evidence="1">
    <location>
        <begin position="1"/>
        <end position="189"/>
    </location>
</feature>
<reference evidence="2" key="1">
    <citation type="submission" date="2025-08" db="UniProtKB">
        <authorList>
            <consortium name="Ensembl"/>
        </authorList>
    </citation>
    <scope>IDENTIFICATION</scope>
</reference>
<dbReference type="OrthoDB" id="9986391at2759"/>
<dbReference type="InterPro" id="IPR003879">
    <property type="entry name" value="Butyrophylin_SPRY"/>
</dbReference>
<dbReference type="Pfam" id="PF00622">
    <property type="entry name" value="SPRY"/>
    <property type="match status" value="1"/>
</dbReference>
<dbReference type="AlphaFoldDB" id="A0A8C4YRX4"/>
<dbReference type="SMART" id="SM00449">
    <property type="entry name" value="SPRY"/>
    <property type="match status" value="1"/>
</dbReference>
<dbReference type="Ensembl" id="ENSGEVT00005031585.1">
    <property type="protein sequence ID" value="ENSGEVP00005030073.1"/>
    <property type="gene ID" value="ENSGEVG00005021000.1"/>
</dbReference>
<dbReference type="Pfam" id="PF13765">
    <property type="entry name" value="PRY"/>
    <property type="match status" value="1"/>
</dbReference>
<protein>
    <recommendedName>
        <fullName evidence="1">B30.2/SPRY domain-containing protein</fullName>
    </recommendedName>
</protein>
<accession>A0A8C4YRX4</accession>
<dbReference type="GeneTree" id="ENSGT01030000234669"/>
<dbReference type="PANTHER" id="PTHR24103">
    <property type="entry name" value="E3 UBIQUITIN-PROTEIN LIGASE TRIM"/>
    <property type="match status" value="1"/>
</dbReference>
<dbReference type="SMART" id="SM00589">
    <property type="entry name" value="PRY"/>
    <property type="match status" value="1"/>
</dbReference>
<dbReference type="PROSITE" id="PS50188">
    <property type="entry name" value="B302_SPRY"/>
    <property type="match status" value="1"/>
</dbReference>
<dbReference type="InterPro" id="IPR050143">
    <property type="entry name" value="TRIM/RBCC"/>
</dbReference>
<reference evidence="2" key="2">
    <citation type="submission" date="2025-09" db="UniProtKB">
        <authorList>
            <consortium name="Ensembl"/>
        </authorList>
    </citation>
    <scope>IDENTIFICATION</scope>
</reference>
<dbReference type="PRINTS" id="PR01407">
    <property type="entry name" value="BUTYPHLNCDUF"/>
</dbReference>
<organism evidence="2 3">
    <name type="scientific">Gopherus evgoodei</name>
    <name type="common">Goodes thornscrub tortoise</name>
    <dbReference type="NCBI Taxonomy" id="1825980"/>
    <lineage>
        <taxon>Eukaryota</taxon>
        <taxon>Metazoa</taxon>
        <taxon>Chordata</taxon>
        <taxon>Craniata</taxon>
        <taxon>Vertebrata</taxon>
        <taxon>Euteleostomi</taxon>
        <taxon>Archelosauria</taxon>
        <taxon>Testudinata</taxon>
        <taxon>Testudines</taxon>
        <taxon>Cryptodira</taxon>
        <taxon>Durocryptodira</taxon>
        <taxon>Testudinoidea</taxon>
        <taxon>Testudinidae</taxon>
        <taxon>Gopherus</taxon>
    </lineage>
</organism>
<proteinExistence type="predicted"/>
<dbReference type="InterPro" id="IPR006574">
    <property type="entry name" value="PRY"/>
</dbReference>
<dbReference type="InterPro" id="IPR001870">
    <property type="entry name" value="B30.2/SPRY"/>
</dbReference>
<dbReference type="Proteomes" id="UP000694390">
    <property type="component" value="Unassembled WGS sequence"/>
</dbReference>
<dbReference type="InterPro" id="IPR013320">
    <property type="entry name" value="ConA-like_dom_sf"/>
</dbReference>
<dbReference type="Gene3D" id="2.60.120.920">
    <property type="match status" value="1"/>
</dbReference>
<name>A0A8C4YRX4_9SAUR</name>
<dbReference type="CDD" id="cd12888">
    <property type="entry name" value="SPRY_PRY_TRIM7_like"/>
    <property type="match status" value="1"/>
</dbReference>
<dbReference type="InterPro" id="IPR003877">
    <property type="entry name" value="SPRY_dom"/>
</dbReference>
<sequence>MERDWWKRLWSYTKGEGSPGGSIYTYGNILVKDGKSVRRADALQDLPDTPERFDTSHCVLGSEGFTSGRHYWEVEVGNGKYWAVGVARESVRRKGRISPHPEEGIWAMGIHGCKGQCNVYHGFSTPGVRLISSETTQRIGVSLYYEAGEVAFLDADWKSLLFSLPPASFHGERILPYFWVQGSPLRLCS</sequence>
<gene>
    <name evidence="2" type="primary">LOC115643474</name>
</gene>
<evidence type="ECO:0000313" key="3">
    <source>
        <dbReference type="Proteomes" id="UP000694390"/>
    </source>
</evidence>
<dbReference type="InterPro" id="IPR043136">
    <property type="entry name" value="B30.2/SPRY_sf"/>
</dbReference>